<name>Q0PVV6_ANAPL</name>
<dbReference type="EMBL" id="DQ681308">
    <property type="protein sequence ID" value="ABG75877.1"/>
    <property type="molecule type" value="mRNA"/>
</dbReference>
<accession>Q0PVV6</accession>
<keyword evidence="1" id="KW-0548">Nucleotidyltransferase</keyword>
<reference evidence="1" key="1">
    <citation type="submission" date="2006-06" db="EMBL/GenBank/DDBJ databases">
        <title>Differential regulation of telomerase activity by alternative splicing in avian species with different lifespan.</title>
        <authorList>
            <person name="Nehyba J."/>
            <person name="Hrdlickova R."/>
            <person name="Bose H.R. Jr."/>
        </authorList>
    </citation>
    <scope>NUCLEOTIDE SEQUENCE</scope>
    <source>
        <tissue evidence="1">Brain</tissue>
    </source>
</reference>
<evidence type="ECO:0000313" key="1">
    <source>
        <dbReference type="EMBL" id="ABG75877.1"/>
    </source>
</evidence>
<sequence length="102" mass="11646">QKKYLPMASKLRFIPKVTGLRPIVRMSGVVEAQTLSKESRAKKSVPVFHPVPYPAILCSPVFSRRLKCRRKTSLRFFLSDSVPGFGICKPVWNCRDRLCQLP</sequence>
<keyword evidence="1" id="KW-0808">Transferase</keyword>
<dbReference type="AlphaFoldDB" id="Q0PVV6"/>
<protein>
    <submittedName>
        <fullName evidence="1">Telomerase reverse transcriptase isoform dJ2</fullName>
    </submittedName>
</protein>
<proteinExistence type="evidence at transcript level"/>
<feature type="non-terminal residue" evidence="1">
    <location>
        <position position="1"/>
    </location>
</feature>
<gene>
    <name evidence="1" type="primary">TERT</name>
</gene>
<dbReference type="GO" id="GO:0003964">
    <property type="term" value="F:RNA-directed DNA polymerase activity"/>
    <property type="evidence" value="ECO:0007669"/>
    <property type="project" value="UniProtKB-KW"/>
</dbReference>
<organism evidence="1">
    <name type="scientific">Anas platyrhynchos</name>
    <name type="common">Mallard</name>
    <name type="synonym">Anas boschas</name>
    <dbReference type="NCBI Taxonomy" id="8839"/>
    <lineage>
        <taxon>Eukaryota</taxon>
        <taxon>Metazoa</taxon>
        <taxon>Chordata</taxon>
        <taxon>Craniata</taxon>
        <taxon>Vertebrata</taxon>
        <taxon>Euteleostomi</taxon>
        <taxon>Archelosauria</taxon>
        <taxon>Archosauria</taxon>
        <taxon>Dinosauria</taxon>
        <taxon>Saurischia</taxon>
        <taxon>Theropoda</taxon>
        <taxon>Coelurosauria</taxon>
        <taxon>Aves</taxon>
        <taxon>Neognathae</taxon>
        <taxon>Galloanserae</taxon>
        <taxon>Anseriformes</taxon>
        <taxon>Anatidae</taxon>
        <taxon>Anatinae</taxon>
        <taxon>Anas</taxon>
    </lineage>
</organism>
<keyword evidence="1" id="KW-0695">RNA-directed DNA polymerase</keyword>